<evidence type="ECO:0000256" key="2">
    <source>
        <dbReference type="ARBA" id="ARBA00008929"/>
    </source>
</evidence>
<dbReference type="GO" id="GO:0009061">
    <property type="term" value="P:anaerobic respiration"/>
    <property type="evidence" value="ECO:0007669"/>
    <property type="project" value="TreeGrafter"/>
</dbReference>
<feature type="transmembrane region" description="Helical" evidence="7">
    <location>
        <begin position="12"/>
        <end position="30"/>
    </location>
</feature>
<dbReference type="EMBL" id="JACRIW010000012">
    <property type="protein sequence ID" value="MBI5168130.1"/>
    <property type="molecule type" value="Genomic_DNA"/>
</dbReference>
<evidence type="ECO:0000256" key="7">
    <source>
        <dbReference type="SAM" id="Phobius"/>
    </source>
</evidence>
<reference evidence="8" key="1">
    <citation type="submission" date="2020-07" db="EMBL/GenBank/DDBJ databases">
        <title>Huge and variable diversity of episymbiotic CPR bacteria and DPANN archaea in groundwater ecosystems.</title>
        <authorList>
            <person name="He C.Y."/>
            <person name="Keren R."/>
            <person name="Whittaker M."/>
            <person name="Farag I.F."/>
            <person name="Doudna J."/>
            <person name="Cate J.H.D."/>
            <person name="Banfield J.F."/>
        </authorList>
    </citation>
    <scope>NUCLEOTIDE SEQUENCE</scope>
    <source>
        <strain evidence="8">NC_groundwater_1813_Pr3_B-0.1um_71_17</strain>
    </source>
</reference>
<dbReference type="PANTHER" id="PTHR30074">
    <property type="entry name" value="FORMATE DEHYDROGENASE, NITRATE-INDUCIBLE, CYTOCHROME B556 FDN SUBUNIT"/>
    <property type="match status" value="1"/>
</dbReference>
<comment type="similarity">
    <text evidence="2">Belongs to the NrfD family.</text>
</comment>
<dbReference type="GO" id="GO:0005886">
    <property type="term" value="C:plasma membrane"/>
    <property type="evidence" value="ECO:0007669"/>
    <property type="project" value="UniProtKB-SubCell"/>
</dbReference>
<feature type="transmembrane region" description="Helical" evidence="7">
    <location>
        <begin position="306"/>
        <end position="326"/>
    </location>
</feature>
<feature type="transmembrane region" description="Helical" evidence="7">
    <location>
        <begin position="50"/>
        <end position="77"/>
    </location>
</feature>
<dbReference type="AlphaFoldDB" id="A0A933W0N1"/>
<feature type="transmembrane region" description="Helical" evidence="7">
    <location>
        <begin position="157"/>
        <end position="179"/>
    </location>
</feature>
<evidence type="ECO:0000256" key="3">
    <source>
        <dbReference type="ARBA" id="ARBA00022475"/>
    </source>
</evidence>
<feature type="transmembrane region" description="Helical" evidence="7">
    <location>
        <begin position="89"/>
        <end position="106"/>
    </location>
</feature>
<comment type="caution">
    <text evidence="8">The sequence shown here is derived from an EMBL/GenBank/DDBJ whole genome shotgun (WGS) entry which is preliminary data.</text>
</comment>
<feature type="transmembrane region" description="Helical" evidence="7">
    <location>
        <begin position="243"/>
        <end position="261"/>
    </location>
</feature>
<dbReference type="InterPro" id="IPR005614">
    <property type="entry name" value="NrfD-like"/>
</dbReference>
<evidence type="ECO:0000256" key="4">
    <source>
        <dbReference type="ARBA" id="ARBA00022692"/>
    </source>
</evidence>
<evidence type="ECO:0000256" key="6">
    <source>
        <dbReference type="ARBA" id="ARBA00023136"/>
    </source>
</evidence>
<evidence type="ECO:0000256" key="1">
    <source>
        <dbReference type="ARBA" id="ARBA00004651"/>
    </source>
</evidence>
<name>A0A933W0N1_UNCEI</name>
<dbReference type="InterPro" id="IPR051817">
    <property type="entry name" value="FDH_cytochrome_b556_subunit"/>
</dbReference>
<feature type="transmembrane region" description="Helical" evidence="7">
    <location>
        <begin position="199"/>
        <end position="222"/>
    </location>
</feature>
<protein>
    <submittedName>
        <fullName evidence="8">Ni/Fe-hydrogenase cytochrome b subunit</fullName>
    </submittedName>
</protein>
<keyword evidence="3" id="KW-1003">Cell membrane</keyword>
<proteinExistence type="inferred from homology"/>
<keyword evidence="5 7" id="KW-1133">Transmembrane helix</keyword>
<keyword evidence="4 7" id="KW-0812">Transmembrane</keyword>
<evidence type="ECO:0000313" key="8">
    <source>
        <dbReference type="EMBL" id="MBI5168130.1"/>
    </source>
</evidence>
<feature type="transmembrane region" description="Helical" evidence="7">
    <location>
        <begin position="346"/>
        <end position="367"/>
    </location>
</feature>
<keyword evidence="6 7" id="KW-0472">Membrane</keyword>
<accession>A0A933W0N1</accession>
<evidence type="ECO:0000256" key="5">
    <source>
        <dbReference type="ARBA" id="ARBA00022989"/>
    </source>
</evidence>
<feature type="transmembrane region" description="Helical" evidence="7">
    <location>
        <begin position="126"/>
        <end position="145"/>
    </location>
</feature>
<comment type="subcellular location">
    <subcellularLocation>
        <location evidence="1">Cell membrane</location>
        <topology evidence="1">Multi-pass membrane protein</topology>
    </subcellularLocation>
</comment>
<evidence type="ECO:0000313" key="9">
    <source>
        <dbReference type="Proteomes" id="UP000696931"/>
    </source>
</evidence>
<organism evidence="8 9">
    <name type="scientific">Eiseniibacteriota bacterium</name>
    <dbReference type="NCBI Taxonomy" id="2212470"/>
    <lineage>
        <taxon>Bacteria</taxon>
        <taxon>Candidatus Eiseniibacteriota</taxon>
    </lineage>
</organism>
<dbReference type="Pfam" id="PF03916">
    <property type="entry name" value="NrfD"/>
    <property type="match status" value="1"/>
</dbReference>
<dbReference type="PANTHER" id="PTHR30074:SF4">
    <property type="entry name" value="NI_FE-HYDROGENASE 2 B-TYPE CYTOCHROME SUBUNIT-RELATED"/>
    <property type="match status" value="1"/>
</dbReference>
<feature type="transmembrane region" description="Helical" evidence="7">
    <location>
        <begin position="281"/>
        <end position="299"/>
    </location>
</feature>
<sequence>MELPRPRTVRLGIWPGIFALIFAAFLYATFMRFTKGLGATTNLSDAFPWGIWIGFDILCGVGLAAGAFTLMATVHLFHIEKFKPIVRPTLLTGYLGYLLVCVGLMYDLGQPWRIWHALIYWNEHSVMFEVAWCVMLYTTVLTLEFSHIVFERLNWKWALNIMHALNTPLVILGVLLSTLHQSSLGTMYLIVPEKLHALWYTPALPLLFYISAIGAGLGMVILESHLSGRALGHELEMNLLEPLGRVMIVVLAIFGVLRLDLLWHAGALPLAFQPVYEGRMFLAEFVIGVLAPILLLSWPRVRRSPVGLVIGATCAVLGFMLYRLNVSITGIERASGTHYVPSWMEMTVSVGLMAIGVAVFGLAVRYLPIFPASKHGSHARGA</sequence>
<gene>
    <name evidence="8" type="primary">hybB</name>
    <name evidence="8" type="ORF">HZA61_01440</name>
</gene>
<dbReference type="Proteomes" id="UP000696931">
    <property type="component" value="Unassembled WGS sequence"/>
</dbReference>